<keyword evidence="7 10" id="KW-1133">Transmembrane helix</keyword>
<evidence type="ECO:0000256" key="3">
    <source>
        <dbReference type="ARBA" id="ARBA00022448"/>
    </source>
</evidence>
<evidence type="ECO:0000313" key="12">
    <source>
        <dbReference type="EMBL" id="EIN04423.1"/>
    </source>
</evidence>
<dbReference type="RefSeq" id="XP_007388218.1">
    <property type="nucleotide sequence ID" value="XM_007388156.1"/>
</dbReference>
<evidence type="ECO:0000256" key="6">
    <source>
        <dbReference type="ARBA" id="ARBA00022837"/>
    </source>
</evidence>
<evidence type="ECO:0000256" key="8">
    <source>
        <dbReference type="ARBA" id="ARBA00023065"/>
    </source>
</evidence>
<feature type="transmembrane region" description="Helical" evidence="10">
    <location>
        <begin position="359"/>
        <end position="378"/>
    </location>
</feature>
<dbReference type="HOGENOM" id="CLU_008721_4_3_1"/>
<evidence type="ECO:0000256" key="9">
    <source>
        <dbReference type="ARBA" id="ARBA00023136"/>
    </source>
</evidence>
<dbReference type="InterPro" id="IPR004713">
    <property type="entry name" value="CaH_exchang"/>
</dbReference>
<evidence type="ECO:0000256" key="5">
    <source>
        <dbReference type="ARBA" id="ARBA00022692"/>
    </source>
</evidence>
<name>R7S2I8_PUNST</name>
<evidence type="ECO:0000256" key="10">
    <source>
        <dbReference type="RuleBase" id="RU365028"/>
    </source>
</evidence>
<accession>R7S2I8</accession>
<keyword evidence="4 10" id="KW-0109">Calcium transport</keyword>
<feature type="transmembrane region" description="Helical" evidence="10">
    <location>
        <begin position="311"/>
        <end position="338"/>
    </location>
</feature>
<keyword evidence="10" id="KW-0926">Vacuole</keyword>
<keyword evidence="3 10" id="KW-0813">Transport</keyword>
<protein>
    <recommendedName>
        <fullName evidence="10">Vacuolar calcium ion transporter</fullName>
    </recommendedName>
</protein>
<keyword evidence="5 10" id="KW-0812">Transmembrane</keyword>
<proteinExistence type="inferred from homology"/>
<feature type="domain" description="Sodium/calcium exchanger membrane region" evidence="11">
    <location>
        <begin position="277"/>
        <end position="430"/>
    </location>
</feature>
<keyword evidence="6 10" id="KW-0106">Calcium</keyword>
<feature type="transmembrane region" description="Helical" evidence="10">
    <location>
        <begin position="271"/>
        <end position="291"/>
    </location>
</feature>
<feature type="transmembrane region" description="Helical" evidence="10">
    <location>
        <begin position="412"/>
        <end position="432"/>
    </location>
</feature>
<evidence type="ECO:0000256" key="1">
    <source>
        <dbReference type="ARBA" id="ARBA00004127"/>
    </source>
</evidence>
<dbReference type="GO" id="GO:0000329">
    <property type="term" value="C:fungal-type vacuole membrane"/>
    <property type="evidence" value="ECO:0007669"/>
    <property type="project" value="TreeGrafter"/>
</dbReference>
<dbReference type="Gene3D" id="1.20.1420.30">
    <property type="entry name" value="NCX, central ion-binding region"/>
    <property type="match status" value="1"/>
</dbReference>
<dbReference type="InterPro" id="IPR004837">
    <property type="entry name" value="NaCa_Exmemb"/>
</dbReference>
<dbReference type="PANTHER" id="PTHR31503:SF20">
    <property type="entry name" value="CA(2+)_H(+) EXCHANGER, PUTATIVE (EUROFUNG)-RELATED"/>
    <property type="match status" value="1"/>
</dbReference>
<keyword evidence="8 10" id="KW-0406">Ion transport</keyword>
<dbReference type="Pfam" id="PF01699">
    <property type="entry name" value="Na_Ca_ex"/>
    <property type="match status" value="2"/>
</dbReference>
<dbReference type="GeneID" id="18876142"/>
<comment type="caution">
    <text evidence="10">Lacks conserved residue(s) required for the propagation of feature annotation.</text>
</comment>
<keyword evidence="9 10" id="KW-0472">Membrane</keyword>
<dbReference type="eggNOG" id="KOG1397">
    <property type="taxonomic scope" value="Eukaryota"/>
</dbReference>
<dbReference type="OMA" id="NWVEGLI"/>
<feature type="domain" description="Sodium/calcium exchanger membrane region" evidence="11">
    <location>
        <begin position="76"/>
        <end position="233"/>
    </location>
</feature>
<evidence type="ECO:0000256" key="2">
    <source>
        <dbReference type="ARBA" id="ARBA00008170"/>
    </source>
</evidence>
<organism evidence="12 13">
    <name type="scientific">Punctularia strigosozonata (strain HHB-11173)</name>
    <name type="common">White-rot fungus</name>
    <dbReference type="NCBI Taxonomy" id="741275"/>
    <lineage>
        <taxon>Eukaryota</taxon>
        <taxon>Fungi</taxon>
        <taxon>Dikarya</taxon>
        <taxon>Basidiomycota</taxon>
        <taxon>Agaricomycotina</taxon>
        <taxon>Agaricomycetes</taxon>
        <taxon>Corticiales</taxon>
        <taxon>Punctulariaceae</taxon>
        <taxon>Punctularia</taxon>
    </lineage>
</organism>
<evidence type="ECO:0000259" key="11">
    <source>
        <dbReference type="Pfam" id="PF01699"/>
    </source>
</evidence>
<dbReference type="GO" id="GO:0015369">
    <property type="term" value="F:calcium:proton antiporter activity"/>
    <property type="evidence" value="ECO:0007669"/>
    <property type="project" value="UniProtKB-UniRule"/>
</dbReference>
<evidence type="ECO:0000256" key="4">
    <source>
        <dbReference type="ARBA" id="ARBA00022568"/>
    </source>
</evidence>
<gene>
    <name evidence="12" type="ORF">PUNSTDRAFT_108161</name>
</gene>
<keyword evidence="10" id="KW-0050">Antiport</keyword>
<dbReference type="OrthoDB" id="1699231at2759"/>
<keyword evidence="13" id="KW-1185">Reference proteome</keyword>
<feature type="transmembrane region" description="Helical" evidence="10">
    <location>
        <begin position="178"/>
        <end position="197"/>
    </location>
</feature>
<dbReference type="KEGG" id="psq:PUNSTDRAFT_108161"/>
<dbReference type="EMBL" id="JH687554">
    <property type="protein sequence ID" value="EIN04423.1"/>
    <property type="molecule type" value="Genomic_DNA"/>
</dbReference>
<reference evidence="13" key="1">
    <citation type="journal article" date="2012" name="Science">
        <title>The Paleozoic origin of enzymatic lignin decomposition reconstructed from 31 fungal genomes.</title>
        <authorList>
            <person name="Floudas D."/>
            <person name="Binder M."/>
            <person name="Riley R."/>
            <person name="Barry K."/>
            <person name="Blanchette R.A."/>
            <person name="Henrissat B."/>
            <person name="Martinez A.T."/>
            <person name="Otillar R."/>
            <person name="Spatafora J.W."/>
            <person name="Yadav J.S."/>
            <person name="Aerts A."/>
            <person name="Benoit I."/>
            <person name="Boyd A."/>
            <person name="Carlson A."/>
            <person name="Copeland A."/>
            <person name="Coutinho P.M."/>
            <person name="de Vries R.P."/>
            <person name="Ferreira P."/>
            <person name="Findley K."/>
            <person name="Foster B."/>
            <person name="Gaskell J."/>
            <person name="Glotzer D."/>
            <person name="Gorecki P."/>
            <person name="Heitman J."/>
            <person name="Hesse C."/>
            <person name="Hori C."/>
            <person name="Igarashi K."/>
            <person name="Jurgens J.A."/>
            <person name="Kallen N."/>
            <person name="Kersten P."/>
            <person name="Kohler A."/>
            <person name="Kuees U."/>
            <person name="Kumar T.K.A."/>
            <person name="Kuo A."/>
            <person name="LaButti K."/>
            <person name="Larrondo L.F."/>
            <person name="Lindquist E."/>
            <person name="Ling A."/>
            <person name="Lombard V."/>
            <person name="Lucas S."/>
            <person name="Lundell T."/>
            <person name="Martin R."/>
            <person name="McLaughlin D.J."/>
            <person name="Morgenstern I."/>
            <person name="Morin E."/>
            <person name="Murat C."/>
            <person name="Nagy L.G."/>
            <person name="Nolan M."/>
            <person name="Ohm R.A."/>
            <person name="Patyshakuliyeva A."/>
            <person name="Rokas A."/>
            <person name="Ruiz-Duenas F.J."/>
            <person name="Sabat G."/>
            <person name="Salamov A."/>
            <person name="Samejima M."/>
            <person name="Schmutz J."/>
            <person name="Slot J.C."/>
            <person name="St John F."/>
            <person name="Stenlid J."/>
            <person name="Sun H."/>
            <person name="Sun S."/>
            <person name="Syed K."/>
            <person name="Tsang A."/>
            <person name="Wiebenga A."/>
            <person name="Young D."/>
            <person name="Pisabarro A."/>
            <person name="Eastwood D.C."/>
            <person name="Martin F."/>
            <person name="Cullen D."/>
            <person name="Grigoriev I.V."/>
            <person name="Hibbett D.S."/>
        </authorList>
    </citation>
    <scope>NUCLEOTIDE SEQUENCE [LARGE SCALE GENOMIC DNA]</scope>
    <source>
        <strain evidence="13">HHB-11173 SS5</strain>
    </source>
</reference>
<sequence length="465" mass="52125">MHPGEYATHLEEKWRTAVADNEESLQRFWDRFRGKGREVGFGESLLAILRSSYLNVLFVFFPIAWASHWVPWHTGITFALCFVAIIPMEKMFDYGGEQMAYYLGKDLGDLVVVTLNNAVEATLAIILLLKCEIKILQSTIAGVVLLHLLLIPGTAFLTGGARIWEQNLHPHPTQLNHSLLTIGVLTLLLPTAFFSSINRGTASESIVSDDLRHTFLQMSRGLAIILLLVYIASRIYLHNPPGEDNALRVAHNAPEEVLHEEHHLQTSRPEVNVWCCIALLLIIIAIMAVTAEMLVESIEFVREEAGIQEEWFGLVLLPIVSFSADGTVAIVFFLRYMLKMFLGTPSPPATLAKARAIDLSIQFTLFWMPFLVLLGWWTGKPLTLLFDMFEVALLIGACFLVNYVTADAKTNWVEGCIMMAFYVMIALCSWFYTGEPQIEEMVRCESVAAATESTGTSEIVARLLR</sequence>
<evidence type="ECO:0000256" key="7">
    <source>
        <dbReference type="ARBA" id="ARBA00022989"/>
    </source>
</evidence>
<dbReference type="NCBIfam" id="TIGR00378">
    <property type="entry name" value="cax"/>
    <property type="match status" value="1"/>
</dbReference>
<dbReference type="GO" id="GO:0012505">
    <property type="term" value="C:endomembrane system"/>
    <property type="evidence" value="ECO:0007669"/>
    <property type="project" value="UniProtKB-SubCell"/>
</dbReference>
<evidence type="ECO:0000313" key="13">
    <source>
        <dbReference type="Proteomes" id="UP000054196"/>
    </source>
</evidence>
<dbReference type="InterPro" id="IPR044880">
    <property type="entry name" value="NCX_ion-bd_dom_sf"/>
</dbReference>
<comment type="subcellular location">
    <subcellularLocation>
        <location evidence="1">Endomembrane system</location>
        <topology evidence="1">Multi-pass membrane protein</topology>
    </subcellularLocation>
    <subcellularLocation>
        <location evidence="10">Vacuole membrane</location>
    </subcellularLocation>
</comment>
<comment type="function">
    <text evidence="10">Has a role in promoting intracellular calcium ion sequestration via the exchange of calcium ions for hydrogen ions across the vacuolar membrane. Involved also in manganese ion homeostasis via its uptake into the vacuole.</text>
</comment>
<feature type="transmembrane region" description="Helical" evidence="10">
    <location>
        <begin position="69"/>
        <end position="86"/>
    </location>
</feature>
<feature type="transmembrane region" description="Helical" evidence="10">
    <location>
        <begin position="107"/>
        <end position="129"/>
    </location>
</feature>
<dbReference type="PANTHER" id="PTHR31503">
    <property type="entry name" value="VACUOLAR CALCIUM ION TRANSPORTER"/>
    <property type="match status" value="1"/>
</dbReference>
<feature type="transmembrane region" description="Helical" evidence="10">
    <location>
        <begin position="41"/>
        <end position="63"/>
    </location>
</feature>
<dbReference type="InterPro" id="IPR004798">
    <property type="entry name" value="CAX-like"/>
</dbReference>
<dbReference type="Proteomes" id="UP000054196">
    <property type="component" value="Unassembled WGS sequence"/>
</dbReference>
<dbReference type="GO" id="GO:0006874">
    <property type="term" value="P:intracellular calcium ion homeostasis"/>
    <property type="evidence" value="ECO:0007669"/>
    <property type="project" value="TreeGrafter"/>
</dbReference>
<comment type="similarity">
    <text evidence="2 10">Belongs to the Ca(2+):cation antiporter (CaCA) (TC 2.A.19) family.</text>
</comment>
<feature type="transmembrane region" description="Helical" evidence="10">
    <location>
        <begin position="135"/>
        <end position="157"/>
    </location>
</feature>
<feature type="transmembrane region" description="Helical" evidence="10">
    <location>
        <begin position="384"/>
        <end position="405"/>
    </location>
</feature>
<dbReference type="AlphaFoldDB" id="R7S2I8"/>